<protein>
    <submittedName>
        <fullName evidence="2">Uncharacterized protein</fullName>
    </submittedName>
</protein>
<sequence length="158" mass="17941">MEEVQGASVDALLPNQRQEEDGAGLAQLALRRPTVAKYEMKFSRLLHCVPFRRAGRRGQRPAFFERGCDRRFSGLCNPLTSKTYRVGGGSRAHCGERPRQMFRRGERPWIKARVRGPRLRVRARRTLGGRRSTLGASSEDAARQRSEEVLTIARPPRV</sequence>
<feature type="region of interest" description="Disordered" evidence="1">
    <location>
        <begin position="126"/>
        <end position="158"/>
    </location>
</feature>
<name>A0A6V7PQE7_ANACO</name>
<gene>
    <name evidence="2" type="ORF">CB5_LOCUS16226</name>
</gene>
<evidence type="ECO:0000313" key="2">
    <source>
        <dbReference type="EMBL" id="CAD1833015.1"/>
    </source>
</evidence>
<dbReference type="EMBL" id="LR862150">
    <property type="protein sequence ID" value="CAD1833015.1"/>
    <property type="molecule type" value="Genomic_DNA"/>
</dbReference>
<dbReference type="AlphaFoldDB" id="A0A6V7PQE7"/>
<proteinExistence type="predicted"/>
<accession>A0A6V7PQE7</accession>
<evidence type="ECO:0000256" key="1">
    <source>
        <dbReference type="SAM" id="MobiDB-lite"/>
    </source>
</evidence>
<reference evidence="2" key="1">
    <citation type="submission" date="2020-07" db="EMBL/GenBank/DDBJ databases">
        <authorList>
            <person name="Lin J."/>
        </authorList>
    </citation>
    <scope>NUCLEOTIDE SEQUENCE</scope>
</reference>
<organism evidence="2">
    <name type="scientific">Ananas comosus var. bracteatus</name>
    <name type="common">red pineapple</name>
    <dbReference type="NCBI Taxonomy" id="296719"/>
    <lineage>
        <taxon>Eukaryota</taxon>
        <taxon>Viridiplantae</taxon>
        <taxon>Streptophyta</taxon>
        <taxon>Embryophyta</taxon>
        <taxon>Tracheophyta</taxon>
        <taxon>Spermatophyta</taxon>
        <taxon>Magnoliopsida</taxon>
        <taxon>Liliopsida</taxon>
        <taxon>Poales</taxon>
        <taxon>Bromeliaceae</taxon>
        <taxon>Bromelioideae</taxon>
        <taxon>Ananas</taxon>
    </lineage>
</organism>